<evidence type="ECO:0000256" key="1">
    <source>
        <dbReference type="SAM" id="Phobius"/>
    </source>
</evidence>
<reference evidence="2 3" key="1">
    <citation type="submission" date="2016-04" db="EMBL/GenBank/DDBJ databases">
        <title>Genome sequence of Methanobrevibacter curvatus DSM 11111.</title>
        <authorList>
            <person name="Poehlein A."/>
            <person name="Seedorf H."/>
            <person name="Daniel R."/>
        </authorList>
    </citation>
    <scope>NUCLEOTIDE SEQUENCE [LARGE SCALE GENOMIC DNA]</scope>
    <source>
        <strain evidence="2 3">DSM 11111</strain>
    </source>
</reference>
<feature type="transmembrane region" description="Helical" evidence="1">
    <location>
        <begin position="155"/>
        <end position="171"/>
    </location>
</feature>
<keyword evidence="1" id="KW-0472">Membrane</keyword>
<keyword evidence="1" id="KW-0812">Transmembrane</keyword>
<comment type="caution">
    <text evidence="2">The sequence shown here is derived from an EMBL/GenBank/DDBJ whole genome shotgun (WGS) entry which is preliminary data.</text>
</comment>
<sequence>MVNMVYCKYCGTNNIDGNLKCQNCGKPLSLIPNNKPPNRNEDFHNDSIKSRYVEYKENKHRPNNNRNINRSLGENYKQYQNNNDFNNRLNNNYGYKENYNYNYNNENPIPYQENQYIKTSPKENIKKKYIEWDVIIASALIMIILSAIVNRILPDFSLLVSLVVALIYILVSTKNKSSLFVSIPLTMVVITAITAYFSLM</sequence>
<feature type="transmembrane region" description="Helical" evidence="1">
    <location>
        <begin position="129"/>
        <end position="149"/>
    </location>
</feature>
<dbReference type="Proteomes" id="UP000077245">
    <property type="component" value="Unassembled WGS sequence"/>
</dbReference>
<organism evidence="2 3">
    <name type="scientific">Methanobrevibacter curvatus</name>
    <dbReference type="NCBI Taxonomy" id="49547"/>
    <lineage>
        <taxon>Archaea</taxon>
        <taxon>Methanobacteriati</taxon>
        <taxon>Methanobacteriota</taxon>
        <taxon>Methanomada group</taxon>
        <taxon>Methanobacteria</taxon>
        <taxon>Methanobacteriales</taxon>
        <taxon>Methanobacteriaceae</taxon>
        <taxon>Methanobrevibacter</taxon>
    </lineage>
</organism>
<dbReference type="AlphaFoldDB" id="A0A166DH35"/>
<evidence type="ECO:0008006" key="4">
    <source>
        <dbReference type="Google" id="ProtNLM"/>
    </source>
</evidence>
<dbReference type="PATRIC" id="fig|49547.3.peg.240"/>
<keyword evidence="1" id="KW-1133">Transmembrane helix</keyword>
<keyword evidence="3" id="KW-1185">Reference proteome</keyword>
<evidence type="ECO:0000313" key="2">
    <source>
        <dbReference type="EMBL" id="KZX15595.1"/>
    </source>
</evidence>
<accession>A0A166DH35</accession>
<name>A0A166DH35_9EURY</name>
<gene>
    <name evidence="2" type="ORF">MBCUR_02240</name>
</gene>
<protein>
    <recommendedName>
        <fullName evidence="4">Zinc-ribbon domain-containing protein</fullName>
    </recommendedName>
</protein>
<dbReference type="EMBL" id="LWMV01000032">
    <property type="protein sequence ID" value="KZX15595.1"/>
    <property type="molecule type" value="Genomic_DNA"/>
</dbReference>
<proteinExistence type="predicted"/>
<evidence type="ECO:0000313" key="3">
    <source>
        <dbReference type="Proteomes" id="UP000077245"/>
    </source>
</evidence>
<feature type="transmembrane region" description="Helical" evidence="1">
    <location>
        <begin position="178"/>
        <end position="199"/>
    </location>
</feature>